<dbReference type="EMBL" id="MPUH01000060">
    <property type="protein sequence ID" value="OMJ92516.1"/>
    <property type="molecule type" value="Genomic_DNA"/>
</dbReference>
<comment type="caution">
    <text evidence="3">The sequence shown here is derived from an EMBL/GenBank/DDBJ whole genome shotgun (WGS) entry which is preliminary data.</text>
</comment>
<feature type="compositionally biased region" description="Low complexity" evidence="1">
    <location>
        <begin position="1"/>
        <end position="21"/>
    </location>
</feature>
<dbReference type="OrthoDB" id="198735at2759"/>
<organism evidence="3 4">
    <name type="scientific">Stentor coeruleus</name>
    <dbReference type="NCBI Taxonomy" id="5963"/>
    <lineage>
        <taxon>Eukaryota</taxon>
        <taxon>Sar</taxon>
        <taxon>Alveolata</taxon>
        <taxon>Ciliophora</taxon>
        <taxon>Postciliodesmatophora</taxon>
        <taxon>Heterotrichea</taxon>
        <taxon>Heterotrichida</taxon>
        <taxon>Stentoridae</taxon>
        <taxon>Stentor</taxon>
    </lineage>
</organism>
<name>A0A1R2CU11_9CILI</name>
<feature type="region of interest" description="Disordered" evidence="1">
    <location>
        <begin position="1"/>
        <end position="22"/>
    </location>
</feature>
<keyword evidence="2" id="KW-1133">Transmembrane helix</keyword>
<dbReference type="SUPFAM" id="SSF54001">
    <property type="entry name" value="Cysteine proteinases"/>
    <property type="match status" value="1"/>
</dbReference>
<evidence type="ECO:0008006" key="5">
    <source>
        <dbReference type="Google" id="ProtNLM"/>
    </source>
</evidence>
<dbReference type="InterPro" id="IPR038765">
    <property type="entry name" value="Papain-like_cys_pep_sf"/>
</dbReference>
<evidence type="ECO:0000313" key="4">
    <source>
        <dbReference type="Proteomes" id="UP000187209"/>
    </source>
</evidence>
<keyword evidence="2" id="KW-0472">Membrane</keyword>
<feature type="transmembrane region" description="Helical" evidence="2">
    <location>
        <begin position="198"/>
        <end position="220"/>
    </location>
</feature>
<protein>
    <recommendedName>
        <fullName evidence="5">Ubiquitin-like protease family profile domain-containing protein</fullName>
    </recommendedName>
</protein>
<dbReference type="Proteomes" id="UP000187209">
    <property type="component" value="Unassembled WGS sequence"/>
</dbReference>
<dbReference type="Gene3D" id="3.40.395.10">
    <property type="entry name" value="Adenoviral Proteinase, Chain A"/>
    <property type="match status" value="1"/>
</dbReference>
<gene>
    <name evidence="3" type="ORF">SteCoe_4759</name>
</gene>
<reference evidence="3 4" key="1">
    <citation type="submission" date="2016-11" db="EMBL/GenBank/DDBJ databases">
        <title>The macronuclear genome of Stentor coeruleus: a giant cell with tiny introns.</title>
        <authorList>
            <person name="Slabodnick M."/>
            <person name="Ruby J.G."/>
            <person name="Reiff S.B."/>
            <person name="Swart E.C."/>
            <person name="Gosai S."/>
            <person name="Prabakaran S."/>
            <person name="Witkowska E."/>
            <person name="Larue G.E."/>
            <person name="Fisher S."/>
            <person name="Freeman R.M."/>
            <person name="Gunawardena J."/>
            <person name="Chu W."/>
            <person name="Stover N.A."/>
            <person name="Gregory B.D."/>
            <person name="Nowacki M."/>
            <person name="Derisi J."/>
            <person name="Roy S.W."/>
            <person name="Marshall W.F."/>
            <person name="Sood P."/>
        </authorList>
    </citation>
    <scope>NUCLEOTIDE SEQUENCE [LARGE SCALE GENOMIC DNA]</scope>
    <source>
        <strain evidence="3">WM001</strain>
    </source>
</reference>
<sequence>MDTRSVSSGGWASGGSSYNSSNQRGKVLDKLFSKKNLGVNSMPVFIHGNIGITKIRIPKERSSSPEASSPAPLHLNESYVNLKRQRSMAIETTSRKLSYSPTYQDDLIEFTNLIREENAKKEVMRVWNFILTAEDFLSLVDPGPISRKGIDACLGSLKKKNTETLKEKDEGKRVVIVSTSFAWKIFNLAQYEDLHASIYIMTYDLIIFPIFIGYWALLVVDIKECKVSFYDIGNSGKYLESILVNCFRFLQQEIHFHNGPHKHLEEIKALRYENHQDHSDISINDSSTYILFKVNELALMSECDEEINIMDFKEYLAKLIFKDCERID</sequence>
<evidence type="ECO:0000256" key="2">
    <source>
        <dbReference type="SAM" id="Phobius"/>
    </source>
</evidence>
<evidence type="ECO:0000313" key="3">
    <source>
        <dbReference type="EMBL" id="OMJ92516.1"/>
    </source>
</evidence>
<evidence type="ECO:0000256" key="1">
    <source>
        <dbReference type="SAM" id="MobiDB-lite"/>
    </source>
</evidence>
<accession>A0A1R2CU11</accession>
<proteinExistence type="predicted"/>
<keyword evidence="2" id="KW-0812">Transmembrane</keyword>
<keyword evidence="4" id="KW-1185">Reference proteome</keyword>
<dbReference type="AlphaFoldDB" id="A0A1R2CU11"/>